<feature type="compositionally biased region" description="Pro residues" evidence="1">
    <location>
        <begin position="11"/>
        <end position="27"/>
    </location>
</feature>
<feature type="compositionally biased region" description="Polar residues" evidence="1">
    <location>
        <begin position="317"/>
        <end position="337"/>
    </location>
</feature>
<gene>
    <name evidence="2" type="ORF">BZG36_04152</name>
</gene>
<feature type="region of interest" description="Disordered" evidence="1">
    <location>
        <begin position="1"/>
        <end position="233"/>
    </location>
</feature>
<dbReference type="Proteomes" id="UP000242875">
    <property type="component" value="Unassembled WGS sequence"/>
</dbReference>
<feature type="compositionally biased region" description="Pro residues" evidence="1">
    <location>
        <begin position="212"/>
        <end position="232"/>
    </location>
</feature>
<comment type="caution">
    <text evidence="2">The sequence shown here is derived from an EMBL/GenBank/DDBJ whole genome shotgun (WGS) entry which is preliminary data.</text>
</comment>
<dbReference type="AlphaFoldDB" id="A0A261XZD6"/>
<feature type="compositionally biased region" description="Low complexity" evidence="1">
    <location>
        <begin position="545"/>
        <end position="555"/>
    </location>
</feature>
<evidence type="ECO:0000313" key="2">
    <source>
        <dbReference type="EMBL" id="OZJ03727.1"/>
    </source>
</evidence>
<reference evidence="2 3" key="1">
    <citation type="journal article" date="2017" name="Mycologia">
        <title>Bifiguratus adelaidae, gen. et sp. nov., a new member of Mucoromycotina in endophytic and soil-dwelling habitats.</title>
        <authorList>
            <person name="Torres-Cruz T.J."/>
            <person name="Billingsley Tobias T.L."/>
            <person name="Almatruk M."/>
            <person name="Hesse C."/>
            <person name="Kuske C.R."/>
            <person name="Desiro A."/>
            <person name="Benucci G.M."/>
            <person name="Bonito G."/>
            <person name="Stajich J.E."/>
            <person name="Dunlap C."/>
            <person name="Arnold A.E."/>
            <person name="Porras-Alfaro A."/>
        </authorList>
    </citation>
    <scope>NUCLEOTIDE SEQUENCE [LARGE SCALE GENOMIC DNA]</scope>
    <source>
        <strain evidence="2 3">AZ0501</strain>
    </source>
</reference>
<feature type="region of interest" description="Disordered" evidence="1">
    <location>
        <begin position="293"/>
        <end position="570"/>
    </location>
</feature>
<accession>A0A261XZD6</accession>
<proteinExistence type="predicted"/>
<feature type="compositionally biased region" description="Polar residues" evidence="1">
    <location>
        <begin position="372"/>
        <end position="382"/>
    </location>
</feature>
<feature type="compositionally biased region" description="Polar residues" evidence="1">
    <location>
        <begin position="414"/>
        <end position="437"/>
    </location>
</feature>
<feature type="compositionally biased region" description="Low complexity" evidence="1">
    <location>
        <begin position="1"/>
        <end position="10"/>
    </location>
</feature>
<feature type="compositionally biased region" description="Low complexity" evidence="1">
    <location>
        <begin position="131"/>
        <end position="162"/>
    </location>
</feature>
<feature type="compositionally biased region" description="Low complexity" evidence="1">
    <location>
        <begin position="92"/>
        <end position="101"/>
    </location>
</feature>
<feature type="compositionally biased region" description="Low complexity" evidence="1">
    <location>
        <begin position="185"/>
        <end position="207"/>
    </location>
</feature>
<sequence length="570" mass="61397">MASHPSAQPAYNPPYAQPHSPPQPYAPPQSSSSYNTTQPTPQTPPNTMPDYRKLSSGAPSFSEAIKEVFQPAPHRPPSNAIGQQQYRPMPQPQGSSQASSPVYNMSQPAFPPPSSPYQAYPQNQFSPLTTPPTWQQYPYQQQQSFILQTQPQQPYQAQQPMMYQPPPGQAPPNYAPVPPLPTPAHPVQLSDTASSISSVQSSASTDTLRSPHGPPTPRSPRSAPPSQLPPGILPVSIEATRGALNDVRQVLSLVTQLTMESSGLDVKARTNLGRIAELCTRVEGWLDQTARIGGADAPTNKSEMSQAMPAHPPLQHRASSTSINTASGSVDMNQRFSVTTVTGGGGDVTLDRHESQRSSATSASTSEHDVQRSSMMQTTSGPPSMPLSPRQSPNTERYQNRMPVPNPIPMHTPKNASEQTYGYPTTPTYHSTDTMSDVSRDMAASSLSDPQPQLPHTPVVHVTKPNEPDTPMQFAIPSSPTPPIKPDESPPLRPSSPAIQTVKAKPTQREGVVYLKDDSDEDITPPTTPRPQLALQPEAADDDASSSGRRSSTSGPFRTAENMDDFGMAS</sequence>
<protein>
    <submittedName>
        <fullName evidence="2">Uncharacterized protein</fullName>
    </submittedName>
</protein>
<evidence type="ECO:0000256" key="1">
    <source>
        <dbReference type="SAM" id="MobiDB-lite"/>
    </source>
</evidence>
<feature type="compositionally biased region" description="Pro residues" evidence="1">
    <location>
        <begin position="163"/>
        <end position="184"/>
    </location>
</feature>
<organism evidence="2 3">
    <name type="scientific">Bifiguratus adelaidae</name>
    <dbReference type="NCBI Taxonomy" id="1938954"/>
    <lineage>
        <taxon>Eukaryota</taxon>
        <taxon>Fungi</taxon>
        <taxon>Fungi incertae sedis</taxon>
        <taxon>Mucoromycota</taxon>
        <taxon>Mucoromycotina</taxon>
        <taxon>Endogonomycetes</taxon>
        <taxon>Endogonales</taxon>
        <taxon>Endogonales incertae sedis</taxon>
        <taxon>Bifiguratus</taxon>
    </lineage>
</organism>
<feature type="compositionally biased region" description="Low complexity" evidence="1">
    <location>
        <begin position="28"/>
        <end position="40"/>
    </location>
</feature>
<evidence type="ECO:0000313" key="3">
    <source>
        <dbReference type="Proteomes" id="UP000242875"/>
    </source>
</evidence>
<dbReference type="EMBL" id="MVBO01000071">
    <property type="protein sequence ID" value="OZJ03727.1"/>
    <property type="molecule type" value="Genomic_DNA"/>
</dbReference>
<name>A0A261XZD6_9FUNG</name>
<keyword evidence="3" id="KW-1185">Reference proteome</keyword>